<dbReference type="InterPro" id="IPR036188">
    <property type="entry name" value="FAD/NAD-bd_sf"/>
</dbReference>
<dbReference type="Pfam" id="PF01494">
    <property type="entry name" value="FAD_binding_3"/>
    <property type="match status" value="1"/>
</dbReference>
<keyword evidence="6" id="KW-0560">Oxidoreductase</keyword>
<evidence type="ECO:0000256" key="4">
    <source>
        <dbReference type="ARBA" id="ARBA00022630"/>
    </source>
</evidence>
<dbReference type="UniPathway" id="UPA00232"/>
<evidence type="ECO:0000313" key="9">
    <source>
        <dbReference type="EMBL" id="KAF7600020.1"/>
    </source>
</evidence>
<gene>
    <name evidence="9" type="ORF">BGI27_04570</name>
    <name evidence="10" type="ORF">CGU29_03425</name>
</gene>
<reference evidence="9 12" key="1">
    <citation type="submission" date="2016-08" db="EMBL/GenBank/DDBJ databases">
        <title>Candidatus Dactylopiibacterium carminicum genome sequence.</title>
        <authorList>
            <person name="Ramirez-Puebla S.T."/>
            <person name="Ormeno-Orrillo E."/>
            <person name="Vera-Ponce De Leon A."/>
            <person name="Luis L."/>
            <person name="Sanchez-Flores A."/>
            <person name="Monica R."/>
            <person name="Martinez-Romero E."/>
        </authorList>
    </citation>
    <scope>NUCLEOTIDE SEQUENCE [LARGE SCALE GENOMIC DNA]</scope>
    <source>
        <strain evidence="9">END1</strain>
    </source>
</reference>
<keyword evidence="5" id="KW-0274">FAD</keyword>
<protein>
    <submittedName>
        <fullName evidence="10">2-octaprenyl-6-methoxyphenyl hydroxylase</fullName>
    </submittedName>
</protein>
<dbReference type="InterPro" id="IPR051205">
    <property type="entry name" value="UbiH/COQ6_monooxygenase"/>
</dbReference>
<dbReference type="PRINTS" id="PR00420">
    <property type="entry name" value="RNGMNOXGNASE"/>
</dbReference>
<dbReference type="GO" id="GO:0004497">
    <property type="term" value="F:monooxygenase activity"/>
    <property type="evidence" value="ECO:0007669"/>
    <property type="project" value="UniProtKB-KW"/>
</dbReference>
<evidence type="ECO:0000259" key="8">
    <source>
        <dbReference type="Pfam" id="PF01494"/>
    </source>
</evidence>
<reference evidence="10 11" key="2">
    <citation type="submission" date="2017-07" db="EMBL/GenBank/DDBJ databases">
        <title>Candidatus Dactylopiibacterium carminicum, a nitrogen-fixing symbiont of the cochineal insect Dactylopius coccus and Dactylopius opuntiae (Hemiptera: Coccoidea: Dactylopiidae).</title>
        <authorList>
            <person name="Vera A."/>
        </authorList>
    </citation>
    <scope>NUCLEOTIDE SEQUENCE [LARGE SCALE GENOMIC DNA]</scope>
    <source>
        <strain evidence="10 11">NFDCM</strain>
    </source>
</reference>
<comment type="cofactor">
    <cofactor evidence="1">
        <name>FAD</name>
        <dbReference type="ChEBI" id="CHEBI:57692"/>
    </cofactor>
</comment>
<evidence type="ECO:0000256" key="1">
    <source>
        <dbReference type="ARBA" id="ARBA00001974"/>
    </source>
</evidence>
<evidence type="ECO:0000313" key="11">
    <source>
        <dbReference type="Proteomes" id="UP000216107"/>
    </source>
</evidence>
<dbReference type="InterPro" id="IPR002938">
    <property type="entry name" value="FAD-bd"/>
</dbReference>
<evidence type="ECO:0000313" key="10">
    <source>
        <dbReference type="EMBL" id="PAS94590.1"/>
    </source>
</evidence>
<comment type="caution">
    <text evidence="10">The sequence shown here is derived from an EMBL/GenBank/DDBJ whole genome shotgun (WGS) entry which is preliminary data.</text>
</comment>
<evidence type="ECO:0000313" key="12">
    <source>
        <dbReference type="Proteomes" id="UP000623509"/>
    </source>
</evidence>
<dbReference type="InterPro" id="IPR010971">
    <property type="entry name" value="UbiH/COQ6"/>
</dbReference>
<name>A0A272EY92_9RHOO</name>
<organism evidence="10 11">
    <name type="scientific">Candidatus Dactylopiibacterium carminicum</name>
    <dbReference type="NCBI Taxonomy" id="857335"/>
    <lineage>
        <taxon>Bacteria</taxon>
        <taxon>Pseudomonadati</taxon>
        <taxon>Pseudomonadota</taxon>
        <taxon>Betaproteobacteria</taxon>
        <taxon>Rhodocyclales</taxon>
        <taxon>Rhodocyclaceae</taxon>
        <taxon>Candidatus Dactylopiibacterium</taxon>
    </lineage>
</organism>
<dbReference type="GO" id="GO:0016705">
    <property type="term" value="F:oxidoreductase activity, acting on paired donors, with incorporation or reduction of molecular oxygen"/>
    <property type="evidence" value="ECO:0007669"/>
    <property type="project" value="InterPro"/>
</dbReference>
<dbReference type="GO" id="GO:0006744">
    <property type="term" value="P:ubiquinone biosynthetic process"/>
    <property type="evidence" value="ECO:0007669"/>
    <property type="project" value="UniProtKB-UniPathway"/>
</dbReference>
<dbReference type="OrthoDB" id="9769565at2"/>
<comment type="similarity">
    <text evidence="3">Belongs to the UbiH/COQ6 family.</text>
</comment>
<evidence type="ECO:0000256" key="3">
    <source>
        <dbReference type="ARBA" id="ARBA00005349"/>
    </source>
</evidence>
<dbReference type="EMBL" id="NMRN01000006">
    <property type="protein sequence ID" value="PAS94590.1"/>
    <property type="molecule type" value="Genomic_DNA"/>
</dbReference>
<proteinExistence type="inferred from homology"/>
<dbReference type="PANTHER" id="PTHR43876:SF7">
    <property type="entry name" value="UBIQUINONE BIOSYNTHESIS MONOOXYGENASE COQ6, MITOCHONDRIAL"/>
    <property type="match status" value="1"/>
</dbReference>
<dbReference type="Proteomes" id="UP000623509">
    <property type="component" value="Unassembled WGS sequence"/>
</dbReference>
<evidence type="ECO:0000256" key="6">
    <source>
        <dbReference type="ARBA" id="ARBA00023002"/>
    </source>
</evidence>
<dbReference type="PANTHER" id="PTHR43876">
    <property type="entry name" value="UBIQUINONE BIOSYNTHESIS MONOOXYGENASE COQ6, MITOCHONDRIAL"/>
    <property type="match status" value="1"/>
</dbReference>
<keyword evidence="7" id="KW-0503">Monooxygenase</keyword>
<evidence type="ECO:0000256" key="7">
    <source>
        <dbReference type="ARBA" id="ARBA00023033"/>
    </source>
</evidence>
<dbReference type="Gene3D" id="3.50.50.60">
    <property type="entry name" value="FAD/NAD(P)-binding domain"/>
    <property type="match status" value="2"/>
</dbReference>
<dbReference type="Proteomes" id="UP000216107">
    <property type="component" value="Unassembled WGS sequence"/>
</dbReference>
<dbReference type="SUPFAM" id="SSF51905">
    <property type="entry name" value="FAD/NAD(P)-binding domain"/>
    <property type="match status" value="1"/>
</dbReference>
<feature type="domain" description="FAD-binding" evidence="8">
    <location>
        <begin position="5"/>
        <end position="322"/>
    </location>
</feature>
<keyword evidence="4" id="KW-0285">Flavoprotein</keyword>
<accession>A0A272EY92</accession>
<keyword evidence="12" id="KW-1185">Reference proteome</keyword>
<evidence type="ECO:0000256" key="2">
    <source>
        <dbReference type="ARBA" id="ARBA00004749"/>
    </source>
</evidence>
<dbReference type="EMBL" id="MDUX01000010">
    <property type="protein sequence ID" value="KAF7600020.1"/>
    <property type="molecule type" value="Genomic_DNA"/>
</dbReference>
<dbReference type="AlphaFoldDB" id="A0A272EY92"/>
<dbReference type="GO" id="GO:0071949">
    <property type="term" value="F:FAD binding"/>
    <property type="evidence" value="ECO:0007669"/>
    <property type="project" value="InterPro"/>
</dbReference>
<sequence length="378" mass="40872">MQMSDITLIGAGPLGLTTALALQRRGHQCVQLVDARPGPGVQRDARSLALSHGSRELLELLDAWPIDAATPITRIRVTQAEGCGETWLDATELALPALGYVVSAEALEAALWARAQAAGLDVRWQQRIIRLQAEGSHVRVHGAGGADFTARLAVRCEGRIESTEADRRHDYAQVALICHATPATPHAGLAHERFTPQGPIALLPEGEGYAVVWTVPSTRAEALLAAPDNEWLATLNAALPTDVKLTALRGRAHYPLTMSLRERPVAARQVWLGNAAQTLHPVAGQGFNLALRDAWQLAEQLTDAPDPGTAALLARYARSRSLDRQTTASFTDLLVRGFGSQLPLASPLRDIGLRGLQALPPLRRFLARRMIWGARAWP</sequence>
<comment type="pathway">
    <text evidence="2">Cofactor biosynthesis; ubiquinone biosynthesis.</text>
</comment>
<evidence type="ECO:0000256" key="5">
    <source>
        <dbReference type="ARBA" id="ARBA00022827"/>
    </source>
</evidence>
<dbReference type="NCBIfam" id="TIGR01988">
    <property type="entry name" value="Ubi-OHases"/>
    <property type="match status" value="1"/>
</dbReference>